<sequence length="65" mass="7313">MSVIINILETEGNGFFWGFLIHLTSPIRGPKIYIVGWGTIRVTWLIASSESRFQSLTGAYFSKTC</sequence>
<dbReference type="AlphaFoldDB" id="A0A0L8H3H8"/>
<reference evidence="1" key="1">
    <citation type="submission" date="2015-07" db="EMBL/GenBank/DDBJ databases">
        <title>MeaNS - Measles Nucleotide Surveillance Program.</title>
        <authorList>
            <person name="Tran T."/>
            <person name="Druce J."/>
        </authorList>
    </citation>
    <scope>NUCLEOTIDE SEQUENCE</scope>
    <source>
        <strain evidence="1">UCB-OBI-ISO-001</strain>
        <tissue evidence="1">Gonad</tissue>
    </source>
</reference>
<name>A0A0L8H3H8_OCTBM</name>
<gene>
    <name evidence="1" type="ORF">OCBIM_22023165mg</name>
</gene>
<accession>A0A0L8H3H8</accession>
<organism evidence="1">
    <name type="scientific">Octopus bimaculoides</name>
    <name type="common">California two-spotted octopus</name>
    <dbReference type="NCBI Taxonomy" id="37653"/>
    <lineage>
        <taxon>Eukaryota</taxon>
        <taxon>Metazoa</taxon>
        <taxon>Spiralia</taxon>
        <taxon>Lophotrochozoa</taxon>
        <taxon>Mollusca</taxon>
        <taxon>Cephalopoda</taxon>
        <taxon>Coleoidea</taxon>
        <taxon>Octopodiformes</taxon>
        <taxon>Octopoda</taxon>
        <taxon>Incirrata</taxon>
        <taxon>Octopodidae</taxon>
        <taxon>Octopus</taxon>
    </lineage>
</organism>
<proteinExistence type="predicted"/>
<dbReference type="EMBL" id="KQ419366">
    <property type="protein sequence ID" value="KOF83833.1"/>
    <property type="molecule type" value="Genomic_DNA"/>
</dbReference>
<evidence type="ECO:0000313" key="1">
    <source>
        <dbReference type="EMBL" id="KOF83833.1"/>
    </source>
</evidence>
<protein>
    <submittedName>
        <fullName evidence="1">Uncharacterized protein</fullName>
    </submittedName>
</protein>